<dbReference type="AlphaFoldDB" id="A0A075FX01"/>
<dbReference type="InterPro" id="IPR019791">
    <property type="entry name" value="Haem_peroxidase_animal"/>
</dbReference>
<dbReference type="InterPro" id="IPR010255">
    <property type="entry name" value="Haem_peroxidase_sf"/>
</dbReference>
<organism evidence="5">
    <name type="scientific">uncultured marine thaumarchaeote AD1000_70_G10</name>
    <dbReference type="NCBI Taxonomy" id="1455934"/>
    <lineage>
        <taxon>Archaea</taxon>
        <taxon>Nitrososphaerota</taxon>
        <taxon>environmental samples</taxon>
    </lineage>
</organism>
<evidence type="ECO:0000256" key="3">
    <source>
        <dbReference type="ARBA" id="ARBA00023180"/>
    </source>
</evidence>
<dbReference type="GO" id="GO:0006979">
    <property type="term" value="P:response to oxidative stress"/>
    <property type="evidence" value="ECO:0007669"/>
    <property type="project" value="InterPro"/>
</dbReference>
<keyword evidence="2" id="KW-0964">Secreted</keyword>
<keyword evidence="4" id="KW-1133">Transmembrane helix</keyword>
<evidence type="ECO:0000313" key="5">
    <source>
        <dbReference type="EMBL" id="AIE95853.1"/>
    </source>
</evidence>
<dbReference type="GO" id="GO:0004601">
    <property type="term" value="F:peroxidase activity"/>
    <property type="evidence" value="ECO:0007669"/>
    <property type="project" value="UniProtKB-KW"/>
</dbReference>
<keyword evidence="5" id="KW-0560">Oxidoreductase</keyword>
<dbReference type="PANTHER" id="PTHR11475">
    <property type="entry name" value="OXIDASE/PEROXIDASE"/>
    <property type="match status" value="1"/>
</dbReference>
<dbReference type="CDD" id="cd09822">
    <property type="entry name" value="peroxinectin_like_bacterial"/>
    <property type="match status" value="1"/>
</dbReference>
<comment type="subcellular location">
    <subcellularLocation>
        <location evidence="1">Secreted</location>
    </subcellularLocation>
</comment>
<accession>A0A075FX01</accession>
<keyword evidence="4" id="KW-0812">Transmembrane</keyword>
<name>A0A075FX01_9ARCH</name>
<proteinExistence type="predicted"/>
<dbReference type="GO" id="GO:0020037">
    <property type="term" value="F:heme binding"/>
    <property type="evidence" value="ECO:0007669"/>
    <property type="project" value="InterPro"/>
</dbReference>
<keyword evidence="3" id="KW-0325">Glycoprotein</keyword>
<feature type="transmembrane region" description="Helical" evidence="4">
    <location>
        <begin position="549"/>
        <end position="566"/>
    </location>
</feature>
<dbReference type="InterPro" id="IPR037120">
    <property type="entry name" value="Haem_peroxidase_sf_animal"/>
</dbReference>
<sequence>MKKIVILTISLLILLPSSVFGQYQAINVSDIYTFNGSNNNKENLKWGEANLTLRRLVNQAYSDKISELSNLGSPNARVISNTVCDQQLGSNIIDERNLSDMNWVWGQFISHDIDFTPTAVFDTRLQDLERIQIIAPENDPHYRENQTMMSVFRSLYDVRTGSSRENNREQINTVTPWLDGSVVYGTSEQRANELRTFEGGKLITTEHEKGDLLRLAPANSIEEQRVRGLAFFSGDIRANENIALTAVNTLFVREHNRIAEEILNDNPEFSDEEIFQMARKINTAIIQSITYNEFIPSLGIELEPYVAYDESVNPQISHLFSVVAFRIGHSQIGEQFVLVNETDVEQTIPMHEGFFNPSIIQKHGIDSIIKGIFVTKQQASDIYYHDSIRNFLFEEPGRGGLDLCVLDIIRARDHGIPDYNSIREEIGLMSVTEFDEISSDQEVIRRLSQTYRNVNELDPIIGILAEEHVEDSTLGETGYHIIKEQFERIRDGDRLFYLNDPDLKDIVDDIDNTRLSDVIERNTRIEDVPNNVFFVNELQDDYSRTENEIVFTIASVFFVLIITIYARQRSNQV</sequence>
<dbReference type="SUPFAM" id="SSF48113">
    <property type="entry name" value="Heme-dependent peroxidases"/>
    <property type="match status" value="1"/>
</dbReference>
<evidence type="ECO:0000256" key="1">
    <source>
        <dbReference type="ARBA" id="ARBA00004613"/>
    </source>
</evidence>
<dbReference type="Pfam" id="PF03098">
    <property type="entry name" value="An_peroxidase"/>
    <property type="match status" value="1"/>
</dbReference>
<dbReference type="Gene3D" id="1.10.640.10">
    <property type="entry name" value="Haem peroxidase domain superfamily, animal type"/>
    <property type="match status" value="1"/>
</dbReference>
<reference evidence="5" key="1">
    <citation type="journal article" date="2014" name="Genome Biol. Evol.">
        <title>Pangenome evidence for extensive interdomain horizontal transfer affecting lineage core and shell genes in uncultured planktonic thaumarchaeota and euryarchaeota.</title>
        <authorList>
            <person name="Deschamps P."/>
            <person name="Zivanovic Y."/>
            <person name="Moreira D."/>
            <person name="Rodriguez-Valera F."/>
            <person name="Lopez-Garcia P."/>
        </authorList>
    </citation>
    <scope>NUCLEOTIDE SEQUENCE</scope>
</reference>
<keyword evidence="4" id="KW-0472">Membrane</keyword>
<keyword evidence="5" id="KW-0575">Peroxidase</keyword>
<protein>
    <submittedName>
        <fullName evidence="5">Peroxidase</fullName>
    </submittedName>
</protein>
<dbReference type="PROSITE" id="PS50292">
    <property type="entry name" value="PEROXIDASE_3"/>
    <property type="match status" value="1"/>
</dbReference>
<dbReference type="PRINTS" id="PR00457">
    <property type="entry name" value="ANPEROXIDASE"/>
</dbReference>
<evidence type="ECO:0000256" key="4">
    <source>
        <dbReference type="SAM" id="Phobius"/>
    </source>
</evidence>
<dbReference type="PANTHER" id="PTHR11475:SF4">
    <property type="entry name" value="CHORION PEROXIDASE"/>
    <property type="match status" value="1"/>
</dbReference>
<dbReference type="GO" id="GO:0005576">
    <property type="term" value="C:extracellular region"/>
    <property type="evidence" value="ECO:0007669"/>
    <property type="project" value="UniProtKB-SubCell"/>
</dbReference>
<dbReference type="EMBL" id="KF900463">
    <property type="protein sequence ID" value="AIE95853.1"/>
    <property type="molecule type" value="Genomic_DNA"/>
</dbReference>
<evidence type="ECO:0000256" key="2">
    <source>
        <dbReference type="ARBA" id="ARBA00022525"/>
    </source>
</evidence>